<sequence>MSAPLSSEERRQYTAIIDGILATANLETISRKKIRQGLETSLGGKDLSEQKDAIKKLIEARFDAVSGADADEAPSIPEPSPHKRSATNGDYDHDSDASAGSEPAKKKAKRSSSVEDADAKLAAQLQAQENRMARGRTTRGGDKPRATKKKRAPKKKSAKRVGDDDDSDVDGSDAPPKRKAGGGFQKPFNLSESLAVLCGETQLSRPQVVKKLWEHIKANDLQDPSDKRQIRCDERMYAVFRQAKVDMFKMNKEIGHHLYPVEQE</sequence>
<protein>
    <submittedName>
        <fullName evidence="1">Uncharacterized protein</fullName>
    </submittedName>
</protein>
<accession>A0ACC1QKM7</accession>
<comment type="caution">
    <text evidence="1">The sequence shown here is derived from an EMBL/GenBank/DDBJ whole genome shotgun (WGS) entry which is preliminary data.</text>
</comment>
<evidence type="ECO:0000313" key="2">
    <source>
        <dbReference type="Proteomes" id="UP001148737"/>
    </source>
</evidence>
<gene>
    <name evidence="1" type="ORF">NLG97_g7843</name>
</gene>
<dbReference type="Proteomes" id="UP001148737">
    <property type="component" value="Unassembled WGS sequence"/>
</dbReference>
<organism evidence="1 2">
    <name type="scientific">Lecanicillium saksenae</name>
    <dbReference type="NCBI Taxonomy" id="468837"/>
    <lineage>
        <taxon>Eukaryota</taxon>
        <taxon>Fungi</taxon>
        <taxon>Dikarya</taxon>
        <taxon>Ascomycota</taxon>
        <taxon>Pezizomycotina</taxon>
        <taxon>Sordariomycetes</taxon>
        <taxon>Hypocreomycetidae</taxon>
        <taxon>Hypocreales</taxon>
        <taxon>Cordycipitaceae</taxon>
        <taxon>Lecanicillium</taxon>
    </lineage>
</organism>
<evidence type="ECO:0000313" key="1">
    <source>
        <dbReference type="EMBL" id="KAJ3481341.1"/>
    </source>
</evidence>
<reference evidence="1" key="1">
    <citation type="submission" date="2022-07" db="EMBL/GenBank/DDBJ databases">
        <title>Genome Sequence of Lecanicillium saksenae.</title>
        <authorList>
            <person name="Buettner E."/>
        </authorList>
    </citation>
    <scope>NUCLEOTIDE SEQUENCE</scope>
    <source>
        <strain evidence="1">VT-O1</strain>
    </source>
</reference>
<name>A0ACC1QKM7_9HYPO</name>
<dbReference type="EMBL" id="JANAKD010001268">
    <property type="protein sequence ID" value="KAJ3481341.1"/>
    <property type="molecule type" value="Genomic_DNA"/>
</dbReference>
<proteinExistence type="predicted"/>
<keyword evidence="2" id="KW-1185">Reference proteome</keyword>